<dbReference type="AlphaFoldDB" id="A0A4T0X1H9"/>
<feature type="transmembrane region" description="Helical" evidence="6">
    <location>
        <begin position="243"/>
        <end position="262"/>
    </location>
</feature>
<feature type="transmembrane region" description="Helical" evidence="6">
    <location>
        <begin position="87"/>
        <end position="104"/>
    </location>
</feature>
<dbReference type="GO" id="GO:0000324">
    <property type="term" value="C:fungal-type vacuole"/>
    <property type="evidence" value="ECO:0007669"/>
    <property type="project" value="TreeGrafter"/>
</dbReference>
<dbReference type="InterPro" id="IPR020846">
    <property type="entry name" value="MFS_dom"/>
</dbReference>
<evidence type="ECO:0000256" key="1">
    <source>
        <dbReference type="ARBA" id="ARBA00004141"/>
    </source>
</evidence>
<feature type="transmembrane region" description="Helical" evidence="6">
    <location>
        <begin position="421"/>
        <end position="441"/>
    </location>
</feature>
<dbReference type="SUPFAM" id="SSF103473">
    <property type="entry name" value="MFS general substrate transporter"/>
    <property type="match status" value="1"/>
</dbReference>
<dbReference type="Proteomes" id="UP000307173">
    <property type="component" value="Unassembled WGS sequence"/>
</dbReference>
<dbReference type="GO" id="GO:0005886">
    <property type="term" value="C:plasma membrane"/>
    <property type="evidence" value="ECO:0007669"/>
    <property type="project" value="TreeGrafter"/>
</dbReference>
<evidence type="ECO:0000256" key="6">
    <source>
        <dbReference type="SAM" id="Phobius"/>
    </source>
</evidence>
<feature type="transmembrane region" description="Helical" evidence="6">
    <location>
        <begin position="124"/>
        <end position="144"/>
    </location>
</feature>
<dbReference type="InterPro" id="IPR036259">
    <property type="entry name" value="MFS_trans_sf"/>
</dbReference>
<dbReference type="InterPro" id="IPR011701">
    <property type="entry name" value="MFS"/>
</dbReference>
<proteinExistence type="predicted"/>
<dbReference type="PANTHER" id="PTHR23502:SF34">
    <property type="entry name" value="PROTEIN HOL1"/>
    <property type="match status" value="1"/>
</dbReference>
<evidence type="ECO:0000313" key="9">
    <source>
        <dbReference type="Proteomes" id="UP000307173"/>
    </source>
</evidence>
<accession>A0A4T0X1H9</accession>
<feature type="transmembrane region" description="Helical" evidence="6">
    <location>
        <begin position="210"/>
        <end position="231"/>
    </location>
</feature>
<evidence type="ECO:0000313" key="8">
    <source>
        <dbReference type="EMBL" id="TID28798.1"/>
    </source>
</evidence>
<keyword evidence="3 6" id="KW-1133">Transmembrane helix</keyword>
<dbReference type="OrthoDB" id="5215911at2759"/>
<keyword evidence="9" id="KW-1185">Reference proteome</keyword>
<feature type="region of interest" description="Disordered" evidence="5">
    <location>
        <begin position="303"/>
        <end position="324"/>
    </location>
</feature>
<feature type="transmembrane region" description="Helical" evidence="6">
    <location>
        <begin position="377"/>
        <end position="401"/>
    </location>
</feature>
<evidence type="ECO:0000256" key="4">
    <source>
        <dbReference type="ARBA" id="ARBA00023136"/>
    </source>
</evidence>
<feature type="transmembrane region" description="Helical" evidence="6">
    <location>
        <begin position="494"/>
        <end position="516"/>
    </location>
</feature>
<dbReference type="Pfam" id="PF07690">
    <property type="entry name" value="MFS_1"/>
    <property type="match status" value="1"/>
</dbReference>
<dbReference type="PANTHER" id="PTHR23502">
    <property type="entry name" value="MAJOR FACILITATOR SUPERFAMILY"/>
    <property type="match status" value="1"/>
</dbReference>
<evidence type="ECO:0000259" key="7">
    <source>
        <dbReference type="PROSITE" id="PS50850"/>
    </source>
</evidence>
<feature type="transmembrane region" description="Helical" evidence="6">
    <location>
        <begin position="556"/>
        <end position="579"/>
    </location>
</feature>
<feature type="compositionally biased region" description="Basic and acidic residues" evidence="5">
    <location>
        <begin position="307"/>
        <end position="316"/>
    </location>
</feature>
<gene>
    <name evidence="8" type="ORF">CANINC_002317</name>
</gene>
<sequence length="613" mass="68247">MIEATEDYDYLVSRDSLMNKVSNYLDNDKYLNKNHPEYVPGTYNIYLEKAVDGHSTGLKTSSNGIILHPQPTDSPNDPLNWPISTKLYQFALLIFITAFTAATANDAGATQDDLNEKYGISYDAMNTGAGVLFVSIALCTYILGPTSSLYGRKITYVTCITLGLVGAAWFGSSKDTTDTIWSQLFVGASEGCAEACLQLSISDMFYAHQLGWALTIYILATSVGTYLGPLIAGFITEYTSFRWVGWVAVIISGALLALMVSTQYETYFDRSRYVPSQMNPTDLQKIPHHGEAEIGELENTNYNEHSSVSDEKKEVQTDSTSHVSQNDSIDSFYIFDNGSNEKRISYWKRISLITPSTNLKGYGIKQYFERLFLMLRVFWFPPVVLSGLLWGLQDAFLTFYLTTEDDQYYDPPYNKSDTGVALMNIPTLIGAIIGCIYAGILSDKFVSFLARRRGGISEAEDYLYFLVAVFIACPIGLMIFAAGTDQVWPWGITYTFGLGFLGFSFGCSGDIAMSYLMAAYPEMVIEGMIGVAIINNLIGCIFTFLCSPWLNAMGNTNTYAILTAIQIVVTVAAVPFIIWGKSMRKWTKPYYLSFVETRDGVKRRQVHNSQHLG</sequence>
<evidence type="ECO:0000256" key="3">
    <source>
        <dbReference type="ARBA" id="ARBA00022989"/>
    </source>
</evidence>
<dbReference type="STRING" id="52247.A0A4T0X1H9"/>
<evidence type="ECO:0000256" key="2">
    <source>
        <dbReference type="ARBA" id="ARBA00022692"/>
    </source>
</evidence>
<dbReference type="PROSITE" id="PS50850">
    <property type="entry name" value="MFS"/>
    <property type="match status" value="1"/>
</dbReference>
<name>A0A4T0X1H9_9ASCO</name>
<organism evidence="8 9">
    <name type="scientific">Pichia inconspicua</name>
    <dbReference type="NCBI Taxonomy" id="52247"/>
    <lineage>
        <taxon>Eukaryota</taxon>
        <taxon>Fungi</taxon>
        <taxon>Dikarya</taxon>
        <taxon>Ascomycota</taxon>
        <taxon>Saccharomycotina</taxon>
        <taxon>Pichiomycetes</taxon>
        <taxon>Pichiales</taxon>
        <taxon>Pichiaceae</taxon>
        <taxon>Pichia</taxon>
    </lineage>
</organism>
<dbReference type="Gene3D" id="1.20.1250.20">
    <property type="entry name" value="MFS general substrate transporter like domains"/>
    <property type="match status" value="1"/>
</dbReference>
<evidence type="ECO:0000256" key="5">
    <source>
        <dbReference type="SAM" id="MobiDB-lite"/>
    </source>
</evidence>
<keyword evidence="4 6" id="KW-0472">Membrane</keyword>
<feature type="transmembrane region" description="Helical" evidence="6">
    <location>
        <begin position="528"/>
        <end position="550"/>
    </location>
</feature>
<keyword evidence="2 6" id="KW-0812">Transmembrane</keyword>
<reference evidence="8 9" key="1">
    <citation type="journal article" date="2019" name="Front. Genet.">
        <title>Whole-Genome Sequencing of the Opportunistic Yeast Pathogen Candida inconspicua Uncovers Its Hybrid Origin.</title>
        <authorList>
            <person name="Mixao V."/>
            <person name="Hansen A.P."/>
            <person name="Saus E."/>
            <person name="Boekhout T."/>
            <person name="Lass-Florl C."/>
            <person name="Gabaldon T."/>
        </authorList>
    </citation>
    <scope>NUCLEOTIDE SEQUENCE [LARGE SCALE GENOMIC DNA]</scope>
    <source>
        <strain evidence="8 9">CBS 180</strain>
    </source>
</reference>
<comment type="subcellular location">
    <subcellularLocation>
        <location evidence="1">Membrane</location>
        <topology evidence="1">Multi-pass membrane protein</topology>
    </subcellularLocation>
</comment>
<dbReference type="EMBL" id="SELW01000370">
    <property type="protein sequence ID" value="TID28798.1"/>
    <property type="molecule type" value="Genomic_DNA"/>
</dbReference>
<comment type="caution">
    <text evidence="8">The sequence shown here is derived from an EMBL/GenBank/DDBJ whole genome shotgun (WGS) entry which is preliminary data.</text>
</comment>
<dbReference type="GO" id="GO:0022857">
    <property type="term" value="F:transmembrane transporter activity"/>
    <property type="evidence" value="ECO:0007669"/>
    <property type="project" value="InterPro"/>
</dbReference>
<feature type="transmembrane region" description="Helical" evidence="6">
    <location>
        <begin position="462"/>
        <end position="482"/>
    </location>
</feature>
<feature type="domain" description="Major facilitator superfamily (MFS) profile" evidence="7">
    <location>
        <begin position="86"/>
        <end position="581"/>
    </location>
</feature>
<protein>
    <recommendedName>
        <fullName evidence="7">Major facilitator superfamily (MFS) profile domain-containing protein</fullName>
    </recommendedName>
</protein>